<dbReference type="Pfam" id="PF00059">
    <property type="entry name" value="Lectin_C"/>
    <property type="match status" value="1"/>
</dbReference>
<proteinExistence type="predicted"/>
<dbReference type="SUPFAM" id="SSF56436">
    <property type="entry name" value="C-type lectin-like"/>
    <property type="match status" value="1"/>
</dbReference>
<dbReference type="Proteomes" id="UP000034883">
    <property type="component" value="Chromosome"/>
</dbReference>
<dbReference type="PROSITE" id="PS51257">
    <property type="entry name" value="PROKAR_LIPOPROTEIN"/>
    <property type="match status" value="1"/>
</dbReference>
<evidence type="ECO:0000256" key="1">
    <source>
        <dbReference type="SAM" id="MobiDB-lite"/>
    </source>
</evidence>
<dbReference type="OrthoDB" id="258535at2"/>
<dbReference type="PANTHER" id="PTHR22803">
    <property type="entry name" value="MANNOSE, PHOSPHOLIPASE, LECTIN RECEPTOR RELATED"/>
    <property type="match status" value="1"/>
</dbReference>
<dbReference type="EMBL" id="CP011125">
    <property type="protein sequence ID" value="AKF06946.1"/>
    <property type="molecule type" value="Genomic_DNA"/>
</dbReference>
<keyword evidence="4" id="KW-1185">Reference proteome</keyword>
<dbReference type="PROSITE" id="PS50041">
    <property type="entry name" value="C_TYPE_LECTIN_2"/>
    <property type="match status" value="1"/>
</dbReference>
<dbReference type="InterPro" id="IPR050111">
    <property type="entry name" value="C-type_lectin/snaclec_domain"/>
</dbReference>
<dbReference type="SMART" id="SM00034">
    <property type="entry name" value="CLECT"/>
    <property type="match status" value="1"/>
</dbReference>
<feature type="region of interest" description="Disordered" evidence="1">
    <location>
        <begin position="141"/>
        <end position="183"/>
    </location>
</feature>
<dbReference type="Gene3D" id="3.10.100.10">
    <property type="entry name" value="Mannose-Binding Protein A, subunit A"/>
    <property type="match status" value="1"/>
</dbReference>
<organism evidence="3 4">
    <name type="scientific">Sandaracinus amylolyticus</name>
    <dbReference type="NCBI Taxonomy" id="927083"/>
    <lineage>
        <taxon>Bacteria</taxon>
        <taxon>Pseudomonadati</taxon>
        <taxon>Myxococcota</taxon>
        <taxon>Polyangia</taxon>
        <taxon>Polyangiales</taxon>
        <taxon>Sandaracinaceae</taxon>
        <taxon>Sandaracinus</taxon>
    </lineage>
</organism>
<protein>
    <recommendedName>
        <fullName evidence="2">C-type lectin domain-containing protein</fullName>
    </recommendedName>
</protein>
<dbReference type="AlphaFoldDB" id="A0A0F6W4B5"/>
<name>A0A0F6W4B5_9BACT</name>
<feature type="compositionally biased region" description="Low complexity" evidence="1">
    <location>
        <begin position="152"/>
        <end position="167"/>
    </location>
</feature>
<accession>A0A0F6W4B5</accession>
<reference evidence="3 4" key="1">
    <citation type="submission" date="2015-03" db="EMBL/GenBank/DDBJ databases">
        <title>Genome assembly of Sandaracinus amylolyticus DSM 53668.</title>
        <authorList>
            <person name="Sharma G."/>
            <person name="Subramanian S."/>
        </authorList>
    </citation>
    <scope>NUCLEOTIDE SEQUENCE [LARGE SCALE GENOMIC DNA]</scope>
    <source>
        <strain evidence="3 4">DSM 53668</strain>
    </source>
</reference>
<evidence type="ECO:0000259" key="2">
    <source>
        <dbReference type="PROSITE" id="PS50041"/>
    </source>
</evidence>
<dbReference type="InterPro" id="IPR016187">
    <property type="entry name" value="CTDL_fold"/>
</dbReference>
<sequence length="304" mass="32074">MMRATFALLVAILLLACERTEEVPWEIRSADPSALESAAVIETTVRRGGCEGVLVYRESIAPDRPGPRPQVGRGLHGFAAEVRDAECRPLVRGCVERDLPLRAGERVELVLERVLPTAACAASACVDGTCTDRDAGAVETGDAGTHDAGMQDAGVPPDGDGGTTTEDAGAEDGGIGVDAGAPPDACDGAEWSGHCYSFRSATHDWSTAEAACVAWRGHLVSIGGPDEEAFVRTLAGGATYWTGLNDLTVEDIFTWVDGSSSSHRHWGPGEPSGNPQAHCVLDDPTTDGWALRRCRELQAHVCER</sequence>
<dbReference type="CDD" id="cd00037">
    <property type="entry name" value="CLECT"/>
    <property type="match status" value="1"/>
</dbReference>
<dbReference type="InterPro" id="IPR001304">
    <property type="entry name" value="C-type_lectin-like"/>
</dbReference>
<evidence type="ECO:0000313" key="4">
    <source>
        <dbReference type="Proteomes" id="UP000034883"/>
    </source>
</evidence>
<gene>
    <name evidence="3" type="ORF">DB32_004095</name>
</gene>
<dbReference type="InterPro" id="IPR016186">
    <property type="entry name" value="C-type_lectin-like/link_sf"/>
</dbReference>
<dbReference type="STRING" id="927083.DB32_004095"/>
<dbReference type="KEGG" id="samy:DB32_004095"/>
<evidence type="ECO:0000313" key="3">
    <source>
        <dbReference type="EMBL" id="AKF06946.1"/>
    </source>
</evidence>
<feature type="domain" description="C-type lectin" evidence="2">
    <location>
        <begin position="191"/>
        <end position="303"/>
    </location>
</feature>